<name>A0A3P9BEN2_9CICH</name>
<reference evidence="1" key="3">
    <citation type="submission" date="2025-09" db="UniProtKB">
        <authorList>
            <consortium name="Ensembl"/>
        </authorList>
    </citation>
    <scope>IDENTIFICATION</scope>
</reference>
<dbReference type="STRING" id="106582.ENSMZEP00005008364"/>
<dbReference type="AlphaFoldDB" id="A0A3P9BEN2"/>
<dbReference type="PANTHER" id="PTHR31025:SF25">
    <property type="entry name" value="ZINC FINGER (C2H2)-60"/>
    <property type="match status" value="1"/>
</dbReference>
<proteinExistence type="predicted"/>
<keyword evidence="2" id="KW-1185">Reference proteome</keyword>
<evidence type="ECO:0000313" key="1">
    <source>
        <dbReference type="Ensembl" id="ENSMZEP00005008364.1"/>
    </source>
</evidence>
<dbReference type="GeneTree" id="ENSGT00950000182912"/>
<reference evidence="1 2" key="1">
    <citation type="journal article" date="2014" name="Nature">
        <title>The genomic substrate for adaptive radiation in African cichlid fish.</title>
        <authorList>
            <person name="Brawand D."/>
            <person name="Wagner C.E."/>
            <person name="Li Y.I."/>
            <person name="Malinsky M."/>
            <person name="Keller I."/>
            <person name="Fan S."/>
            <person name="Simakov O."/>
            <person name="Ng A.Y."/>
            <person name="Lim Z.W."/>
            <person name="Bezault E."/>
            <person name="Turner-Maier J."/>
            <person name="Johnson J."/>
            <person name="Alcazar R."/>
            <person name="Noh H.J."/>
            <person name="Russell P."/>
            <person name="Aken B."/>
            <person name="Alfoldi J."/>
            <person name="Amemiya C."/>
            <person name="Azzouzi N."/>
            <person name="Baroiller J.F."/>
            <person name="Barloy-Hubler F."/>
            <person name="Berlin A."/>
            <person name="Bloomquist R."/>
            <person name="Carleton K.L."/>
            <person name="Conte M.A."/>
            <person name="D'Cotta H."/>
            <person name="Eshel O."/>
            <person name="Gaffney L."/>
            <person name="Galibert F."/>
            <person name="Gante H.F."/>
            <person name="Gnerre S."/>
            <person name="Greuter L."/>
            <person name="Guyon R."/>
            <person name="Haddad N.S."/>
            <person name="Haerty W."/>
            <person name="Harris R.M."/>
            <person name="Hofmann H.A."/>
            <person name="Hourlier T."/>
            <person name="Hulata G."/>
            <person name="Jaffe D.B."/>
            <person name="Lara M."/>
            <person name="Lee A.P."/>
            <person name="MacCallum I."/>
            <person name="Mwaiko S."/>
            <person name="Nikaido M."/>
            <person name="Nishihara H."/>
            <person name="Ozouf-Costaz C."/>
            <person name="Penman D.J."/>
            <person name="Przybylski D."/>
            <person name="Rakotomanga M."/>
            <person name="Renn S.C.P."/>
            <person name="Ribeiro F.J."/>
            <person name="Ron M."/>
            <person name="Salzburger W."/>
            <person name="Sanchez-Pulido L."/>
            <person name="Santos M.E."/>
            <person name="Searle S."/>
            <person name="Sharpe T."/>
            <person name="Swofford R."/>
            <person name="Tan F.J."/>
            <person name="Williams L."/>
            <person name="Young S."/>
            <person name="Yin S."/>
            <person name="Okada N."/>
            <person name="Kocher T.D."/>
            <person name="Miska E.A."/>
            <person name="Lander E.S."/>
            <person name="Venkatesh B."/>
            <person name="Fernald R.D."/>
            <person name="Meyer A."/>
            <person name="Ponting C.P."/>
            <person name="Streelman J.T."/>
            <person name="Lindblad-Toh K."/>
            <person name="Seehausen O."/>
            <person name="Di Palma F."/>
        </authorList>
    </citation>
    <scope>NUCLEOTIDE SEQUENCE</scope>
</reference>
<dbReference type="PANTHER" id="PTHR31025">
    <property type="entry name" value="SI:CH211-196P9.1-RELATED"/>
    <property type="match status" value="1"/>
</dbReference>
<dbReference type="Ensembl" id="ENSMZET00005008697.1">
    <property type="protein sequence ID" value="ENSMZEP00005008364.1"/>
    <property type="gene ID" value="ENSMZEG00005006377.1"/>
</dbReference>
<protein>
    <submittedName>
        <fullName evidence="1">Uncharacterized protein</fullName>
    </submittedName>
</protein>
<organism evidence="1 2">
    <name type="scientific">Maylandia zebra</name>
    <name type="common">zebra mbuna</name>
    <dbReference type="NCBI Taxonomy" id="106582"/>
    <lineage>
        <taxon>Eukaryota</taxon>
        <taxon>Metazoa</taxon>
        <taxon>Chordata</taxon>
        <taxon>Craniata</taxon>
        <taxon>Vertebrata</taxon>
        <taxon>Euteleostomi</taxon>
        <taxon>Actinopterygii</taxon>
        <taxon>Neopterygii</taxon>
        <taxon>Teleostei</taxon>
        <taxon>Neoteleostei</taxon>
        <taxon>Acanthomorphata</taxon>
        <taxon>Ovalentaria</taxon>
        <taxon>Cichlomorphae</taxon>
        <taxon>Cichliformes</taxon>
        <taxon>Cichlidae</taxon>
        <taxon>African cichlids</taxon>
        <taxon>Pseudocrenilabrinae</taxon>
        <taxon>Haplochromini</taxon>
        <taxon>Maylandia</taxon>
        <taxon>Maylandia zebra complex</taxon>
    </lineage>
</organism>
<sequence length="484" mass="54557">MASWEIFCTLNKTDTHPLTVEELHETVRETFGLVEDFILHYYDDSFGDFFTLHSPNQIKDRGTVKAVVIPSVVSLNESSNGSSLSSDNTVILSPLQSPLKTTWPDEIVIPLFSVATETVLKNANEVFVQNGTVLNNTSVKSDIMEKLADYMYSYTAYPTGLQIGEVAEALVKKHPCLTEPGSRNGWMGWMYSLKYKMGNYRSKLRSLGVPEVTCNSLKNKHPDDKAPAKNIKKARKGEVLFLPHYPGQDGKEQQELERQQLIDECKKKNSTAIKDLMCKTFAHRRHDIISQQLSVSDIKDRWPPLFDVSQVSAEFHRITTLNLEPKFMSSLDLYSSKLLSLFQAKKGAAGQRHKAQLNLLLQVRKIAFSNHKNFFLFLKDGAHAVLVEEALAEEVMKIYLLQNQDRSGEPTDVGIVIEGVTVLGKLGNLSKACCYLLGLCYALDLKYPKNFKCTFEAFQKVFMELDPGNLSVKVQRLKNDLCSL</sequence>
<reference evidence="1" key="2">
    <citation type="submission" date="2025-08" db="UniProtKB">
        <authorList>
            <consortium name="Ensembl"/>
        </authorList>
    </citation>
    <scope>IDENTIFICATION</scope>
</reference>
<evidence type="ECO:0000313" key="2">
    <source>
        <dbReference type="Proteomes" id="UP000265160"/>
    </source>
</evidence>
<accession>A0A3P9BEN2</accession>
<dbReference type="Proteomes" id="UP000265160">
    <property type="component" value="LG6"/>
</dbReference>